<evidence type="ECO:0000313" key="3">
    <source>
        <dbReference type="EMBL" id="CCX32808.1"/>
    </source>
</evidence>
<dbReference type="PANTHER" id="PTHR42023:SF1">
    <property type="entry name" value="BHLH DOMAIN-CONTAINING PROTEIN"/>
    <property type="match status" value="1"/>
</dbReference>
<feature type="compositionally biased region" description="Basic and acidic residues" evidence="2">
    <location>
        <begin position="124"/>
        <end position="133"/>
    </location>
</feature>
<name>U4LLM4_PYROM</name>
<accession>U4LLM4</accession>
<sequence>MSKSGFSSMFNRLPIYTRPRGPSIGEPILVETTNERLAGQVTVVGRDARPRTTTSQSADKIDFARGLPQVHTTSLLNDFEIATDPTRNEYTTSTAPSSIHGARKKTNVIRKPVLGQLGDVITGEADRETRDSSDSNSFESSSDGFPGPSSFSSRLNLRRHKTPEQGEAPEIEIDSQNRPRRPAGLPSIDDWLDSREDLHKRTSTTTLAPKIVSQDPEPRHLKIRQSTFAPLSPEFIIEDNPPEMPLLPSRFFGSRETATATPPPQQAHPPRGASLLAMDKSAAPAPRINLPPSPPMSPDASTSSEKCEPAKPRDYIEELEHEQKQLEIQKRDYRRRIFHMEQRIEASNSISLTEQFKKQLEQLNQEYQDLEKTTHDLGLKLYRAYRRKDRAEGGEGATHLWVSRITAPVDR</sequence>
<feature type="region of interest" description="Disordered" evidence="2">
    <location>
        <begin position="284"/>
        <end position="310"/>
    </location>
</feature>
<feature type="compositionally biased region" description="Low complexity" evidence="2">
    <location>
        <begin position="134"/>
        <end position="153"/>
    </location>
</feature>
<feature type="region of interest" description="Disordered" evidence="2">
    <location>
        <begin position="87"/>
        <end position="107"/>
    </location>
</feature>
<evidence type="ECO:0000256" key="1">
    <source>
        <dbReference type="SAM" id="Coils"/>
    </source>
</evidence>
<proteinExistence type="predicted"/>
<feature type="coiled-coil region" evidence="1">
    <location>
        <begin position="316"/>
        <end position="380"/>
    </location>
</feature>
<dbReference type="PANTHER" id="PTHR42023">
    <property type="entry name" value="BHLH DOMAIN-CONTAINING PROTEIN"/>
    <property type="match status" value="1"/>
</dbReference>
<dbReference type="Proteomes" id="UP000018144">
    <property type="component" value="Unassembled WGS sequence"/>
</dbReference>
<reference evidence="3 4" key="1">
    <citation type="journal article" date="2013" name="PLoS Genet.">
        <title>The genome and development-dependent transcriptomes of Pyronema confluens: a window into fungal evolution.</title>
        <authorList>
            <person name="Traeger S."/>
            <person name="Altegoer F."/>
            <person name="Freitag M."/>
            <person name="Gabaldon T."/>
            <person name="Kempken F."/>
            <person name="Kumar A."/>
            <person name="Marcet-Houben M."/>
            <person name="Poggeler S."/>
            <person name="Stajich J.E."/>
            <person name="Nowrousian M."/>
        </authorList>
    </citation>
    <scope>NUCLEOTIDE SEQUENCE [LARGE SCALE GENOMIC DNA]</scope>
    <source>
        <strain evidence="4">CBS 100304</strain>
        <tissue evidence="3">Vegetative mycelium</tissue>
    </source>
</reference>
<feature type="compositionally biased region" description="Polar residues" evidence="2">
    <location>
        <begin position="88"/>
        <end position="97"/>
    </location>
</feature>
<protein>
    <submittedName>
        <fullName evidence="3">Uncharacterized protein</fullName>
    </submittedName>
</protein>
<keyword evidence="1" id="KW-0175">Coiled coil</keyword>
<dbReference type="AlphaFoldDB" id="U4LLM4"/>
<gene>
    <name evidence="3" type="ORF">PCON_13659</name>
</gene>
<dbReference type="EMBL" id="HF935907">
    <property type="protein sequence ID" value="CCX32808.1"/>
    <property type="molecule type" value="Genomic_DNA"/>
</dbReference>
<evidence type="ECO:0000313" key="4">
    <source>
        <dbReference type="Proteomes" id="UP000018144"/>
    </source>
</evidence>
<dbReference type="OrthoDB" id="4507572at2759"/>
<organism evidence="3 4">
    <name type="scientific">Pyronema omphalodes (strain CBS 100304)</name>
    <name type="common">Pyronema confluens</name>
    <dbReference type="NCBI Taxonomy" id="1076935"/>
    <lineage>
        <taxon>Eukaryota</taxon>
        <taxon>Fungi</taxon>
        <taxon>Dikarya</taxon>
        <taxon>Ascomycota</taxon>
        <taxon>Pezizomycotina</taxon>
        <taxon>Pezizomycetes</taxon>
        <taxon>Pezizales</taxon>
        <taxon>Pyronemataceae</taxon>
        <taxon>Pyronema</taxon>
    </lineage>
</organism>
<dbReference type="OMA" id="KEPEIGF"/>
<feature type="region of interest" description="Disordered" evidence="2">
    <location>
        <begin position="119"/>
        <end position="193"/>
    </location>
</feature>
<evidence type="ECO:0000256" key="2">
    <source>
        <dbReference type="SAM" id="MobiDB-lite"/>
    </source>
</evidence>
<keyword evidence="4" id="KW-1185">Reference proteome</keyword>